<feature type="domain" description="EF-hand" evidence="5">
    <location>
        <begin position="46"/>
        <end position="81"/>
    </location>
</feature>
<dbReference type="InterPro" id="IPR018247">
    <property type="entry name" value="EF_Hand_1_Ca_BS"/>
</dbReference>
<proteinExistence type="predicted"/>
<dbReference type="PROSITE" id="PS50222">
    <property type="entry name" value="EF_HAND_2"/>
    <property type="match status" value="1"/>
</dbReference>
<organism evidence="6 7">
    <name type="scientific">Sphingomonas crocodyli</name>
    <dbReference type="NCBI Taxonomy" id="1979270"/>
    <lineage>
        <taxon>Bacteria</taxon>
        <taxon>Pseudomonadati</taxon>
        <taxon>Pseudomonadota</taxon>
        <taxon>Alphaproteobacteria</taxon>
        <taxon>Sphingomonadales</taxon>
        <taxon>Sphingomonadaceae</taxon>
        <taxon>Sphingomonas</taxon>
    </lineage>
</organism>
<evidence type="ECO:0000256" key="3">
    <source>
        <dbReference type="SAM" id="MobiDB-lite"/>
    </source>
</evidence>
<dbReference type="Proteomes" id="UP000282971">
    <property type="component" value="Unassembled WGS sequence"/>
</dbReference>
<feature type="chain" id="PRO_5019132844" evidence="4">
    <location>
        <begin position="24"/>
        <end position="219"/>
    </location>
</feature>
<keyword evidence="7" id="KW-1185">Reference proteome</keyword>
<name>A0A437M4S0_9SPHN</name>
<dbReference type="EMBL" id="SACN01000001">
    <property type="protein sequence ID" value="RVT92678.1"/>
    <property type="molecule type" value="Genomic_DNA"/>
</dbReference>
<dbReference type="OrthoDB" id="113323at2"/>
<dbReference type="PROSITE" id="PS00018">
    <property type="entry name" value="EF_HAND_1"/>
    <property type="match status" value="2"/>
</dbReference>
<dbReference type="SMART" id="SM00054">
    <property type="entry name" value="EFh"/>
    <property type="match status" value="3"/>
</dbReference>
<evidence type="ECO:0000313" key="7">
    <source>
        <dbReference type="Proteomes" id="UP000282971"/>
    </source>
</evidence>
<dbReference type="SUPFAM" id="SSF47473">
    <property type="entry name" value="EF-hand"/>
    <property type="match status" value="1"/>
</dbReference>
<dbReference type="Pfam" id="PF13499">
    <property type="entry name" value="EF-hand_7"/>
    <property type="match status" value="1"/>
</dbReference>
<dbReference type="PANTHER" id="PTHR10827:SF98">
    <property type="entry name" value="45 KDA CALCIUM-BINDING PROTEIN"/>
    <property type="match status" value="1"/>
</dbReference>
<protein>
    <submittedName>
        <fullName evidence="6">Calcium-binding protein</fullName>
    </submittedName>
</protein>
<keyword evidence="4" id="KW-0732">Signal</keyword>
<keyword evidence="1" id="KW-0479">Metal-binding</keyword>
<dbReference type="Gene3D" id="1.10.238.10">
    <property type="entry name" value="EF-hand"/>
    <property type="match status" value="2"/>
</dbReference>
<dbReference type="CDD" id="cd00051">
    <property type="entry name" value="EFh"/>
    <property type="match status" value="1"/>
</dbReference>
<evidence type="ECO:0000259" key="5">
    <source>
        <dbReference type="PROSITE" id="PS50222"/>
    </source>
</evidence>
<evidence type="ECO:0000313" key="6">
    <source>
        <dbReference type="EMBL" id="RVT92678.1"/>
    </source>
</evidence>
<sequence length="219" mass="23600">MKTFTKLMIGGALAATISVGAVAVAQDAPPPPGGHRMMKMPETRTEVQTMVAEHFKMIDANKDGFVTRDEMAAGREKMRTEMKAKFEARRAEHRADMFAKLDANKDGSISKAEFTTPPAKPEGRDGRDGMRGPGGHGPDGKMHGGRFGRGGHGGGMFGERWFAKADANKDNKVSLAEAQAAPLARFDQADTNKDGKLSDAEKQAARQAMRGGWKGRGER</sequence>
<dbReference type="InterPro" id="IPR011992">
    <property type="entry name" value="EF-hand-dom_pair"/>
</dbReference>
<evidence type="ECO:0000256" key="2">
    <source>
        <dbReference type="ARBA" id="ARBA00022737"/>
    </source>
</evidence>
<dbReference type="RefSeq" id="WP_127740520.1">
    <property type="nucleotide sequence ID" value="NZ_SACN01000001.1"/>
</dbReference>
<evidence type="ECO:0000256" key="4">
    <source>
        <dbReference type="SAM" id="SignalP"/>
    </source>
</evidence>
<feature type="signal peptide" evidence="4">
    <location>
        <begin position="1"/>
        <end position="23"/>
    </location>
</feature>
<feature type="region of interest" description="Disordered" evidence="3">
    <location>
        <begin position="108"/>
        <end position="152"/>
    </location>
</feature>
<feature type="compositionally biased region" description="Basic and acidic residues" evidence="3">
    <location>
        <begin position="187"/>
        <end position="204"/>
    </location>
</feature>
<dbReference type="InterPro" id="IPR002048">
    <property type="entry name" value="EF_hand_dom"/>
</dbReference>
<dbReference type="PANTHER" id="PTHR10827">
    <property type="entry name" value="RETICULOCALBIN"/>
    <property type="match status" value="1"/>
</dbReference>
<dbReference type="Pfam" id="PF13202">
    <property type="entry name" value="EF-hand_5"/>
    <property type="match status" value="2"/>
</dbReference>
<comment type="caution">
    <text evidence="6">The sequence shown here is derived from an EMBL/GenBank/DDBJ whole genome shotgun (WGS) entry which is preliminary data.</text>
</comment>
<dbReference type="GO" id="GO:0005509">
    <property type="term" value="F:calcium ion binding"/>
    <property type="evidence" value="ECO:0007669"/>
    <property type="project" value="InterPro"/>
</dbReference>
<feature type="region of interest" description="Disordered" evidence="3">
    <location>
        <begin position="180"/>
        <end position="219"/>
    </location>
</feature>
<accession>A0A437M4S0</accession>
<keyword evidence="2" id="KW-0677">Repeat</keyword>
<feature type="compositionally biased region" description="Basic and acidic residues" evidence="3">
    <location>
        <begin position="121"/>
        <end position="130"/>
    </location>
</feature>
<evidence type="ECO:0000256" key="1">
    <source>
        <dbReference type="ARBA" id="ARBA00022723"/>
    </source>
</evidence>
<dbReference type="AlphaFoldDB" id="A0A437M4S0"/>
<reference evidence="6 7" key="1">
    <citation type="submission" date="2019-01" db="EMBL/GenBank/DDBJ databases">
        <authorList>
            <person name="Chen W.-M."/>
        </authorList>
    </citation>
    <scope>NUCLEOTIDE SEQUENCE [LARGE SCALE GENOMIC DNA]</scope>
    <source>
        <strain evidence="6 7">CCP-7</strain>
    </source>
</reference>
<gene>
    <name evidence="6" type="ORF">EOD43_01780</name>
</gene>